<dbReference type="Proteomes" id="UP001165190">
    <property type="component" value="Unassembled WGS sequence"/>
</dbReference>
<evidence type="ECO:0000256" key="1">
    <source>
        <dbReference type="SAM" id="Coils"/>
    </source>
</evidence>
<comment type="caution">
    <text evidence="2">The sequence shown here is derived from an EMBL/GenBank/DDBJ whole genome shotgun (WGS) entry which is preliminary data.</text>
</comment>
<protein>
    <submittedName>
        <fullName evidence="2">Uncharacterized protein</fullName>
    </submittedName>
</protein>
<dbReference type="AlphaFoldDB" id="A0A9W7LH58"/>
<dbReference type="EMBL" id="BSYR01000002">
    <property type="protein sequence ID" value="GMI63966.1"/>
    <property type="molecule type" value="Genomic_DNA"/>
</dbReference>
<accession>A0A9W7LH58</accession>
<evidence type="ECO:0000313" key="2">
    <source>
        <dbReference type="EMBL" id="GMI63966.1"/>
    </source>
</evidence>
<gene>
    <name evidence="2" type="ORF">HRI_000065900</name>
</gene>
<evidence type="ECO:0000313" key="3">
    <source>
        <dbReference type="Proteomes" id="UP001165190"/>
    </source>
</evidence>
<sequence>MVDVHSWELDAKGDKLKEEFQGALDDVVEHVDQQDCSLKDEVTTLKKIVEDLAKQANVAALKREIEDLKNEVLVYKAAVRNDVMASPSRVLVDVLKPKQFKGIRSAQVENFLWGLEQYFKATSIIVDADKVSTTSIYLTNVASLGWRRMCFDEKRGCNSLET</sequence>
<dbReference type="OrthoDB" id="997674at2759"/>
<feature type="coiled-coil region" evidence="1">
    <location>
        <begin position="51"/>
        <end position="78"/>
    </location>
</feature>
<proteinExistence type="predicted"/>
<organism evidence="2 3">
    <name type="scientific">Hibiscus trionum</name>
    <name type="common">Flower of an hour</name>
    <dbReference type="NCBI Taxonomy" id="183268"/>
    <lineage>
        <taxon>Eukaryota</taxon>
        <taxon>Viridiplantae</taxon>
        <taxon>Streptophyta</taxon>
        <taxon>Embryophyta</taxon>
        <taxon>Tracheophyta</taxon>
        <taxon>Spermatophyta</taxon>
        <taxon>Magnoliopsida</taxon>
        <taxon>eudicotyledons</taxon>
        <taxon>Gunneridae</taxon>
        <taxon>Pentapetalae</taxon>
        <taxon>rosids</taxon>
        <taxon>malvids</taxon>
        <taxon>Malvales</taxon>
        <taxon>Malvaceae</taxon>
        <taxon>Malvoideae</taxon>
        <taxon>Hibiscus</taxon>
    </lineage>
</organism>
<name>A0A9W7LH58_HIBTR</name>
<keyword evidence="3" id="KW-1185">Reference proteome</keyword>
<reference evidence="2" key="1">
    <citation type="submission" date="2023-05" db="EMBL/GenBank/DDBJ databases">
        <title>Genome and transcriptome analyses reveal genes involved in the formation of fine ridges on petal epidermal cells in Hibiscus trionum.</title>
        <authorList>
            <person name="Koshimizu S."/>
            <person name="Masuda S."/>
            <person name="Ishii T."/>
            <person name="Shirasu K."/>
            <person name="Hoshino A."/>
            <person name="Arita M."/>
        </authorList>
    </citation>
    <scope>NUCLEOTIDE SEQUENCE</scope>
    <source>
        <strain evidence="2">Hamamatsu line</strain>
    </source>
</reference>
<keyword evidence="1" id="KW-0175">Coiled coil</keyword>